<evidence type="ECO:0000256" key="1">
    <source>
        <dbReference type="ARBA" id="ARBA00004167"/>
    </source>
</evidence>
<dbReference type="PANTHER" id="PTHR27002:SF181">
    <property type="entry name" value="RECEPTOR-LIKE SERINE_THREONINE-PROTEIN KINASE"/>
    <property type="match status" value="1"/>
</dbReference>
<keyword evidence="10 14" id="KW-1133">Transmembrane helix</keyword>
<evidence type="ECO:0000256" key="5">
    <source>
        <dbReference type="ARBA" id="ARBA00022729"/>
    </source>
</evidence>
<protein>
    <recommendedName>
        <fullName evidence="15">Gnk2-homologous domain-containing protein</fullName>
    </recommendedName>
</protein>
<name>A0A835JPD6_9ROSI</name>
<evidence type="ECO:0000256" key="3">
    <source>
        <dbReference type="ARBA" id="ARBA00022679"/>
    </source>
</evidence>
<keyword evidence="4 14" id="KW-0812">Transmembrane</keyword>
<reference evidence="16 17" key="1">
    <citation type="submission" date="2020-10" db="EMBL/GenBank/DDBJ databases">
        <title>Plant Genome Project.</title>
        <authorList>
            <person name="Zhang R.-G."/>
        </authorList>
    </citation>
    <scope>NUCLEOTIDE SEQUENCE [LARGE SCALE GENOMIC DNA]</scope>
    <source>
        <strain evidence="16">FAFU-HL-1</strain>
        <tissue evidence="16">Leaf</tissue>
    </source>
</reference>
<evidence type="ECO:0000256" key="8">
    <source>
        <dbReference type="ARBA" id="ARBA00022777"/>
    </source>
</evidence>
<dbReference type="InterPro" id="IPR001245">
    <property type="entry name" value="Ser-Thr/Tyr_kinase_cat_dom"/>
</dbReference>
<dbReference type="Gene3D" id="1.10.510.10">
    <property type="entry name" value="Transferase(Phosphotransferase) domain 1"/>
    <property type="match status" value="1"/>
</dbReference>
<keyword evidence="11 14" id="KW-0472">Membrane</keyword>
<dbReference type="CDD" id="cd23509">
    <property type="entry name" value="Gnk2-like"/>
    <property type="match status" value="1"/>
</dbReference>
<dbReference type="Gene3D" id="3.30.430.20">
    <property type="entry name" value="Gnk2 domain, C-X8-C-X2-C motif"/>
    <property type="match status" value="1"/>
</dbReference>
<keyword evidence="17" id="KW-1185">Reference proteome</keyword>
<evidence type="ECO:0000256" key="9">
    <source>
        <dbReference type="ARBA" id="ARBA00022840"/>
    </source>
</evidence>
<dbReference type="PANTHER" id="PTHR27002">
    <property type="entry name" value="RECEPTOR-LIKE SERINE/THREONINE-PROTEIN KINASE SD1-8"/>
    <property type="match status" value="1"/>
</dbReference>
<proteinExistence type="predicted"/>
<dbReference type="InterPro" id="IPR002902">
    <property type="entry name" value="GNK2"/>
</dbReference>
<keyword evidence="9" id="KW-0067">ATP-binding</keyword>
<keyword evidence="8" id="KW-0418">Kinase</keyword>
<keyword evidence="6" id="KW-0677">Repeat</keyword>
<keyword evidence="12" id="KW-0675">Receptor</keyword>
<evidence type="ECO:0000256" key="11">
    <source>
        <dbReference type="ARBA" id="ARBA00023136"/>
    </source>
</evidence>
<keyword evidence="5" id="KW-0732">Signal</keyword>
<sequence>MTETVARASMNFSRLKMAAGVAKLTSFEKIYVLMQCTPDISHIDCSNCLQNTVTEFRRCCFGSQGGPPPDFNTSSPSPTNTTSTINEGKGNNSPRNLVAIIIPPIIFFAVVVLACTFFYFRKPKLDVKHLEGKSITECKQFRFSTIRLATNSFSDDDENKLGQGYMAPEYALRGHYSVQSDVFSFGVLVLEIITGRKNSLSNEGEVQEYLLTSVSEILNAVLKLASNQELKAWESWNDGTTLDLIDPTLSSVDSTELLIRCFHIGLLCVQESIADRPTMDSLVLMLSTSSAILSVPSRPAYFMHSVMGQQSITSTSYSDKQTQTLAEFNPGIDLSDLVNET</sequence>
<dbReference type="OrthoDB" id="4062651at2759"/>
<gene>
    <name evidence="16" type="ORF">SADUNF_Sadunf11G0015700</name>
</gene>
<dbReference type="EMBL" id="JADGMS010000011">
    <property type="protein sequence ID" value="KAF9672198.1"/>
    <property type="molecule type" value="Genomic_DNA"/>
</dbReference>
<dbReference type="Proteomes" id="UP000657918">
    <property type="component" value="Chromosome 11"/>
</dbReference>
<dbReference type="GO" id="GO:0005524">
    <property type="term" value="F:ATP binding"/>
    <property type="evidence" value="ECO:0007669"/>
    <property type="project" value="UniProtKB-KW"/>
</dbReference>
<evidence type="ECO:0000256" key="10">
    <source>
        <dbReference type="ARBA" id="ARBA00022989"/>
    </source>
</evidence>
<feature type="domain" description="Gnk2-homologous" evidence="15">
    <location>
        <begin position="1"/>
        <end position="84"/>
    </location>
</feature>
<dbReference type="Pfam" id="PF07714">
    <property type="entry name" value="PK_Tyr_Ser-Thr"/>
    <property type="match status" value="1"/>
</dbReference>
<feature type="region of interest" description="Disordered" evidence="13">
    <location>
        <begin position="70"/>
        <end position="89"/>
    </location>
</feature>
<dbReference type="GO" id="GO:0004674">
    <property type="term" value="F:protein serine/threonine kinase activity"/>
    <property type="evidence" value="ECO:0007669"/>
    <property type="project" value="UniProtKB-KW"/>
</dbReference>
<feature type="transmembrane region" description="Helical" evidence="14">
    <location>
        <begin position="97"/>
        <end position="120"/>
    </location>
</feature>
<organism evidence="16 17">
    <name type="scientific">Salix dunnii</name>
    <dbReference type="NCBI Taxonomy" id="1413687"/>
    <lineage>
        <taxon>Eukaryota</taxon>
        <taxon>Viridiplantae</taxon>
        <taxon>Streptophyta</taxon>
        <taxon>Embryophyta</taxon>
        <taxon>Tracheophyta</taxon>
        <taxon>Spermatophyta</taxon>
        <taxon>Magnoliopsida</taxon>
        <taxon>eudicotyledons</taxon>
        <taxon>Gunneridae</taxon>
        <taxon>Pentapetalae</taxon>
        <taxon>rosids</taxon>
        <taxon>fabids</taxon>
        <taxon>Malpighiales</taxon>
        <taxon>Salicaceae</taxon>
        <taxon>Saliceae</taxon>
        <taxon>Salix</taxon>
    </lineage>
</organism>
<evidence type="ECO:0000259" key="15">
    <source>
        <dbReference type="PROSITE" id="PS51473"/>
    </source>
</evidence>
<evidence type="ECO:0000313" key="16">
    <source>
        <dbReference type="EMBL" id="KAF9672198.1"/>
    </source>
</evidence>
<evidence type="ECO:0000313" key="17">
    <source>
        <dbReference type="Proteomes" id="UP000657918"/>
    </source>
</evidence>
<dbReference type="Pfam" id="PF01657">
    <property type="entry name" value="Stress-antifung"/>
    <property type="match status" value="1"/>
</dbReference>
<dbReference type="AlphaFoldDB" id="A0A835JPD6"/>
<evidence type="ECO:0000256" key="14">
    <source>
        <dbReference type="SAM" id="Phobius"/>
    </source>
</evidence>
<dbReference type="InterPro" id="IPR011009">
    <property type="entry name" value="Kinase-like_dom_sf"/>
</dbReference>
<dbReference type="GO" id="GO:0005886">
    <property type="term" value="C:plasma membrane"/>
    <property type="evidence" value="ECO:0007669"/>
    <property type="project" value="TreeGrafter"/>
</dbReference>
<keyword evidence="7" id="KW-0547">Nucleotide-binding</keyword>
<comment type="subcellular location">
    <subcellularLocation>
        <location evidence="1">Membrane</location>
        <topology evidence="1">Single-pass membrane protein</topology>
    </subcellularLocation>
</comment>
<dbReference type="PROSITE" id="PS51473">
    <property type="entry name" value="GNK2"/>
    <property type="match status" value="1"/>
</dbReference>
<evidence type="ECO:0000256" key="12">
    <source>
        <dbReference type="ARBA" id="ARBA00023170"/>
    </source>
</evidence>
<accession>A0A835JPD6</accession>
<dbReference type="InterPro" id="IPR038408">
    <property type="entry name" value="GNK2_sf"/>
</dbReference>
<evidence type="ECO:0000256" key="6">
    <source>
        <dbReference type="ARBA" id="ARBA00022737"/>
    </source>
</evidence>
<evidence type="ECO:0000256" key="13">
    <source>
        <dbReference type="SAM" id="MobiDB-lite"/>
    </source>
</evidence>
<feature type="compositionally biased region" description="Low complexity" evidence="13">
    <location>
        <begin position="71"/>
        <end position="84"/>
    </location>
</feature>
<comment type="caution">
    <text evidence="16">The sequence shown here is derived from an EMBL/GenBank/DDBJ whole genome shotgun (WGS) entry which is preliminary data.</text>
</comment>
<evidence type="ECO:0000256" key="4">
    <source>
        <dbReference type="ARBA" id="ARBA00022692"/>
    </source>
</evidence>
<evidence type="ECO:0000256" key="2">
    <source>
        <dbReference type="ARBA" id="ARBA00022527"/>
    </source>
</evidence>
<evidence type="ECO:0000256" key="7">
    <source>
        <dbReference type="ARBA" id="ARBA00022741"/>
    </source>
</evidence>
<keyword evidence="3" id="KW-0808">Transferase</keyword>
<keyword evidence="2" id="KW-0723">Serine/threonine-protein kinase</keyword>
<dbReference type="SUPFAM" id="SSF56112">
    <property type="entry name" value="Protein kinase-like (PK-like)"/>
    <property type="match status" value="1"/>
</dbReference>